<dbReference type="PRINTS" id="PR00344">
    <property type="entry name" value="BCTRLSENSOR"/>
</dbReference>
<evidence type="ECO:0000256" key="10">
    <source>
        <dbReference type="ARBA" id="ARBA00023012"/>
    </source>
</evidence>
<dbReference type="CDD" id="cd06225">
    <property type="entry name" value="HAMP"/>
    <property type="match status" value="1"/>
</dbReference>
<name>A0A919PDM4_9ACTN</name>
<evidence type="ECO:0000256" key="7">
    <source>
        <dbReference type="ARBA" id="ARBA00022692"/>
    </source>
</evidence>
<feature type="domain" description="HAMP" evidence="14">
    <location>
        <begin position="122"/>
        <end position="175"/>
    </location>
</feature>
<dbReference type="SUPFAM" id="SSF158472">
    <property type="entry name" value="HAMP domain-like"/>
    <property type="match status" value="1"/>
</dbReference>
<proteinExistence type="predicted"/>
<evidence type="ECO:0000256" key="9">
    <source>
        <dbReference type="ARBA" id="ARBA00022989"/>
    </source>
</evidence>
<dbReference type="AlphaFoldDB" id="A0A919PDM4"/>
<feature type="transmembrane region" description="Helical" evidence="12">
    <location>
        <begin position="12"/>
        <end position="32"/>
    </location>
</feature>
<dbReference type="InterPro" id="IPR003661">
    <property type="entry name" value="HisK_dim/P_dom"/>
</dbReference>
<dbReference type="SUPFAM" id="SSF47384">
    <property type="entry name" value="Homodimeric domain of signal transducing histidine kinase"/>
    <property type="match status" value="1"/>
</dbReference>
<dbReference type="Proteomes" id="UP000660611">
    <property type="component" value="Unassembled WGS sequence"/>
</dbReference>
<dbReference type="InterPro" id="IPR004358">
    <property type="entry name" value="Sig_transdc_His_kin-like_C"/>
</dbReference>
<dbReference type="InterPro" id="IPR003660">
    <property type="entry name" value="HAMP_dom"/>
</dbReference>
<dbReference type="CDD" id="cd00075">
    <property type="entry name" value="HATPase"/>
    <property type="match status" value="1"/>
</dbReference>
<dbReference type="InterPro" id="IPR036890">
    <property type="entry name" value="HATPase_C_sf"/>
</dbReference>
<dbReference type="PANTHER" id="PTHR45436">
    <property type="entry name" value="SENSOR HISTIDINE KINASE YKOH"/>
    <property type="match status" value="1"/>
</dbReference>
<dbReference type="GO" id="GO:0005886">
    <property type="term" value="C:plasma membrane"/>
    <property type="evidence" value="ECO:0007669"/>
    <property type="project" value="UniProtKB-SubCell"/>
</dbReference>
<gene>
    <name evidence="15" type="primary">cutS_1</name>
    <name evidence="15" type="ORF">Dsi01nite_003030</name>
</gene>
<dbReference type="CDD" id="cd00082">
    <property type="entry name" value="HisKA"/>
    <property type="match status" value="1"/>
</dbReference>
<feature type="domain" description="Histidine kinase" evidence="13">
    <location>
        <begin position="183"/>
        <end position="387"/>
    </location>
</feature>
<accession>A0A919PDM4</accession>
<dbReference type="Gene3D" id="1.10.287.130">
    <property type="match status" value="1"/>
</dbReference>
<keyword evidence="9 12" id="KW-1133">Transmembrane helix</keyword>
<dbReference type="GO" id="GO:0000155">
    <property type="term" value="F:phosphorelay sensor kinase activity"/>
    <property type="evidence" value="ECO:0007669"/>
    <property type="project" value="InterPro"/>
</dbReference>
<evidence type="ECO:0000259" key="14">
    <source>
        <dbReference type="PROSITE" id="PS50885"/>
    </source>
</evidence>
<dbReference type="Pfam" id="PF00512">
    <property type="entry name" value="HisKA"/>
    <property type="match status" value="1"/>
</dbReference>
<evidence type="ECO:0000256" key="12">
    <source>
        <dbReference type="SAM" id="Phobius"/>
    </source>
</evidence>
<evidence type="ECO:0000256" key="2">
    <source>
        <dbReference type="ARBA" id="ARBA00004141"/>
    </source>
</evidence>
<evidence type="ECO:0000256" key="6">
    <source>
        <dbReference type="ARBA" id="ARBA00022679"/>
    </source>
</evidence>
<dbReference type="EMBL" id="BONQ01000010">
    <property type="protein sequence ID" value="GIG42262.1"/>
    <property type="molecule type" value="Genomic_DNA"/>
</dbReference>
<keyword evidence="6" id="KW-0808">Transferase</keyword>
<evidence type="ECO:0000256" key="5">
    <source>
        <dbReference type="ARBA" id="ARBA00022553"/>
    </source>
</evidence>
<evidence type="ECO:0000256" key="1">
    <source>
        <dbReference type="ARBA" id="ARBA00000085"/>
    </source>
</evidence>
<dbReference type="Gene3D" id="3.30.565.10">
    <property type="entry name" value="Histidine kinase-like ATPase, C-terminal domain"/>
    <property type="match status" value="1"/>
</dbReference>
<dbReference type="InterPro" id="IPR005467">
    <property type="entry name" value="His_kinase_dom"/>
</dbReference>
<dbReference type="SMART" id="SM00388">
    <property type="entry name" value="HisKA"/>
    <property type="match status" value="1"/>
</dbReference>
<evidence type="ECO:0000256" key="8">
    <source>
        <dbReference type="ARBA" id="ARBA00022777"/>
    </source>
</evidence>
<dbReference type="SMART" id="SM00304">
    <property type="entry name" value="HAMP"/>
    <property type="match status" value="1"/>
</dbReference>
<keyword evidence="10" id="KW-0902">Two-component regulatory system</keyword>
<protein>
    <recommendedName>
        <fullName evidence="4">histidine kinase</fullName>
        <ecNumber evidence="4">2.7.13.3</ecNumber>
    </recommendedName>
</protein>
<keyword evidence="11 12" id="KW-0472">Membrane</keyword>
<dbReference type="InterPro" id="IPR003594">
    <property type="entry name" value="HATPase_dom"/>
</dbReference>
<dbReference type="InterPro" id="IPR050428">
    <property type="entry name" value="TCS_sensor_his_kinase"/>
</dbReference>
<dbReference type="Pfam" id="PF00672">
    <property type="entry name" value="HAMP"/>
    <property type="match status" value="1"/>
</dbReference>
<evidence type="ECO:0000256" key="3">
    <source>
        <dbReference type="ARBA" id="ARBA00004236"/>
    </source>
</evidence>
<comment type="catalytic activity">
    <reaction evidence="1">
        <text>ATP + protein L-histidine = ADP + protein N-phospho-L-histidine.</text>
        <dbReference type="EC" id="2.7.13.3"/>
    </reaction>
</comment>
<keyword evidence="8" id="KW-0418">Kinase</keyword>
<dbReference type="PROSITE" id="PS50109">
    <property type="entry name" value="HIS_KIN"/>
    <property type="match status" value="1"/>
</dbReference>
<reference evidence="15" key="1">
    <citation type="submission" date="2021-01" db="EMBL/GenBank/DDBJ databases">
        <title>Whole genome shotgun sequence of Dactylosporangium siamense NBRC 106093.</title>
        <authorList>
            <person name="Komaki H."/>
            <person name="Tamura T."/>
        </authorList>
    </citation>
    <scope>NUCLEOTIDE SEQUENCE</scope>
    <source>
        <strain evidence="15">NBRC 106093</strain>
    </source>
</reference>
<keyword evidence="5" id="KW-0597">Phosphoprotein</keyword>
<evidence type="ECO:0000256" key="11">
    <source>
        <dbReference type="ARBA" id="ARBA00023136"/>
    </source>
</evidence>
<keyword evidence="7 12" id="KW-0812">Transmembrane</keyword>
<dbReference type="RefSeq" id="WP_203844156.1">
    <property type="nucleotide sequence ID" value="NZ_BAAAVW010000003.1"/>
</dbReference>
<evidence type="ECO:0000259" key="13">
    <source>
        <dbReference type="PROSITE" id="PS50109"/>
    </source>
</evidence>
<organism evidence="15 16">
    <name type="scientific">Dactylosporangium siamense</name>
    <dbReference type="NCBI Taxonomy" id="685454"/>
    <lineage>
        <taxon>Bacteria</taxon>
        <taxon>Bacillati</taxon>
        <taxon>Actinomycetota</taxon>
        <taxon>Actinomycetes</taxon>
        <taxon>Micromonosporales</taxon>
        <taxon>Micromonosporaceae</taxon>
        <taxon>Dactylosporangium</taxon>
    </lineage>
</organism>
<dbReference type="Pfam" id="PF02518">
    <property type="entry name" value="HATPase_c"/>
    <property type="match status" value="1"/>
</dbReference>
<keyword evidence="16" id="KW-1185">Reference proteome</keyword>
<evidence type="ECO:0000313" key="15">
    <source>
        <dbReference type="EMBL" id="GIG42262.1"/>
    </source>
</evidence>
<dbReference type="InterPro" id="IPR036097">
    <property type="entry name" value="HisK_dim/P_sf"/>
</dbReference>
<sequence length="392" mass="41118">MRLTVRVRLTLLYTVLFATGGAIVVAIIYGLVAASLTDDPPARKEGAQAPAKFAEACKAVLQGAPEQEPGMRNKCQNAFDEGVLAGVQTQRQETLDNLVQYSVTTLAVVTVLSAAAGWLVAGRVLRPLHRITAAARAATEDNLASRVALGGPRDELRQLADTFDAMLDRLEAAFTGQRRFIANASHELRTPLTVMRATVDVVLAKPAPSREELLRMADDIRAAARQAEALMEALLTLARTDAGLAARETVDLATCVEDVLDGTDVGDRRLHLSLEPAVTAGDPVLLERLAANLVDNAVRHNVAGGDIWITTAAGASLTVANTGPVIDPADAEGLFRPFHRHTRTGADGFGLGLAIVASIATVHGGHASLVPNPGGGLRVTVRLPPAGTGDAC</sequence>
<comment type="subcellular location">
    <subcellularLocation>
        <location evidence="3">Cell membrane</location>
    </subcellularLocation>
    <subcellularLocation>
        <location evidence="2">Membrane</location>
        <topology evidence="2">Multi-pass membrane protein</topology>
    </subcellularLocation>
</comment>
<dbReference type="SMART" id="SM00387">
    <property type="entry name" value="HATPase_c"/>
    <property type="match status" value="1"/>
</dbReference>
<dbReference type="PANTHER" id="PTHR45436:SF15">
    <property type="entry name" value="SENSOR HISTIDINE KINASE CUSS"/>
    <property type="match status" value="1"/>
</dbReference>
<evidence type="ECO:0000256" key="4">
    <source>
        <dbReference type="ARBA" id="ARBA00012438"/>
    </source>
</evidence>
<dbReference type="Gene3D" id="6.10.340.10">
    <property type="match status" value="1"/>
</dbReference>
<dbReference type="SUPFAM" id="SSF55874">
    <property type="entry name" value="ATPase domain of HSP90 chaperone/DNA topoisomerase II/histidine kinase"/>
    <property type="match status" value="1"/>
</dbReference>
<dbReference type="EC" id="2.7.13.3" evidence="4"/>
<dbReference type="PROSITE" id="PS50885">
    <property type="entry name" value="HAMP"/>
    <property type="match status" value="1"/>
</dbReference>
<feature type="transmembrane region" description="Helical" evidence="12">
    <location>
        <begin position="98"/>
        <end position="121"/>
    </location>
</feature>
<comment type="caution">
    <text evidence="15">The sequence shown here is derived from an EMBL/GenBank/DDBJ whole genome shotgun (WGS) entry which is preliminary data.</text>
</comment>
<evidence type="ECO:0000313" key="16">
    <source>
        <dbReference type="Proteomes" id="UP000660611"/>
    </source>
</evidence>